<organism evidence="1 2">
    <name type="scientific">Adineta steineri</name>
    <dbReference type="NCBI Taxonomy" id="433720"/>
    <lineage>
        <taxon>Eukaryota</taxon>
        <taxon>Metazoa</taxon>
        <taxon>Spiralia</taxon>
        <taxon>Gnathifera</taxon>
        <taxon>Rotifera</taxon>
        <taxon>Eurotatoria</taxon>
        <taxon>Bdelloidea</taxon>
        <taxon>Adinetida</taxon>
        <taxon>Adinetidae</taxon>
        <taxon>Adineta</taxon>
    </lineage>
</organism>
<dbReference type="Proteomes" id="UP000663891">
    <property type="component" value="Unassembled WGS sequence"/>
</dbReference>
<dbReference type="EMBL" id="CAJNON010000341">
    <property type="protein sequence ID" value="CAF1207259.1"/>
    <property type="molecule type" value="Genomic_DNA"/>
</dbReference>
<comment type="caution">
    <text evidence="1">The sequence shown here is derived from an EMBL/GenBank/DDBJ whole genome shotgun (WGS) entry which is preliminary data.</text>
</comment>
<accession>A0A814WUX6</accession>
<evidence type="ECO:0000313" key="1">
    <source>
        <dbReference type="EMBL" id="CAF1207259.1"/>
    </source>
</evidence>
<reference evidence="1" key="1">
    <citation type="submission" date="2021-02" db="EMBL/GenBank/DDBJ databases">
        <authorList>
            <person name="Nowell W R."/>
        </authorList>
    </citation>
    <scope>NUCLEOTIDE SEQUENCE</scope>
</reference>
<proteinExistence type="predicted"/>
<protein>
    <submittedName>
        <fullName evidence="1">Uncharacterized protein</fullName>
    </submittedName>
</protein>
<sequence>MLPNIQEKTTAFQDTFEMAAKGIIDIGIANVIDQQQQIKQHFMNDLFSGVVDEIHRMMLIQGIEPIRVFGSPATLKAILYKIQNGRNARLPEEYLRPELFRRQVVSDNKMKKVYDIYETVSNDLNIPFPNFIQYLINKKDRNFEVHQASTLINDHSERQPSTAHSAAQLSDFIANSIFAKPSAFTRDEIRDTQPEVGVYVGPKADRLNQTNLHTVWHYERGGHHYHHELDKIKKFRI</sequence>
<evidence type="ECO:0000313" key="2">
    <source>
        <dbReference type="Proteomes" id="UP000663891"/>
    </source>
</evidence>
<dbReference type="AlphaFoldDB" id="A0A814WUX6"/>
<dbReference type="OrthoDB" id="10426419at2759"/>
<gene>
    <name evidence="1" type="ORF">VCS650_LOCUS25978</name>
</gene>
<name>A0A814WUX6_9BILA</name>